<keyword evidence="2" id="KW-1185">Reference proteome</keyword>
<dbReference type="RefSeq" id="WP_263738753.1">
    <property type="nucleotide sequence ID" value="NZ_JAOWKZ010000001.1"/>
</dbReference>
<protein>
    <submittedName>
        <fullName evidence="1">Uncharacterized protein</fullName>
    </submittedName>
</protein>
<evidence type="ECO:0000313" key="2">
    <source>
        <dbReference type="Proteomes" id="UP001652564"/>
    </source>
</evidence>
<dbReference type="Proteomes" id="UP001652564">
    <property type="component" value="Unassembled WGS sequence"/>
</dbReference>
<name>A0ABT2ZKE0_9RHOB</name>
<accession>A0ABT2ZKE0</accession>
<sequence>MTDAEIMETEMKRVRDFLGQAVADLEADEGDLRFFSAAFLTAAIQLHVDIEGVEGLKRAIARLAAREMVRSGEAGRC</sequence>
<reference evidence="1 2" key="1">
    <citation type="submission" date="2022-10" db="EMBL/GenBank/DDBJ databases">
        <title>Defluviimonas sp. nov., isolated from ocean surface sediments.</title>
        <authorList>
            <person name="He W."/>
            <person name="Wang L."/>
            <person name="Zhang D.-F."/>
        </authorList>
    </citation>
    <scope>NUCLEOTIDE SEQUENCE [LARGE SCALE GENOMIC DNA]</scope>
    <source>
        <strain evidence="1 2">WL0050</strain>
    </source>
</reference>
<comment type="caution">
    <text evidence="1">The sequence shown here is derived from an EMBL/GenBank/DDBJ whole genome shotgun (WGS) entry which is preliminary data.</text>
</comment>
<evidence type="ECO:0000313" key="1">
    <source>
        <dbReference type="EMBL" id="MCV2871588.1"/>
    </source>
</evidence>
<proteinExistence type="predicted"/>
<gene>
    <name evidence="1" type="ORF">OEZ71_04695</name>
</gene>
<organism evidence="1 2">
    <name type="scientific">Albidovulum litorale</name>
    <dbReference type="NCBI Taxonomy" id="2984134"/>
    <lineage>
        <taxon>Bacteria</taxon>
        <taxon>Pseudomonadati</taxon>
        <taxon>Pseudomonadota</taxon>
        <taxon>Alphaproteobacteria</taxon>
        <taxon>Rhodobacterales</taxon>
        <taxon>Paracoccaceae</taxon>
        <taxon>Albidovulum</taxon>
    </lineage>
</organism>
<dbReference type="EMBL" id="JAOWKZ010000001">
    <property type="protein sequence ID" value="MCV2871588.1"/>
    <property type="molecule type" value="Genomic_DNA"/>
</dbReference>